<evidence type="ECO:0000256" key="2">
    <source>
        <dbReference type="ARBA" id="ARBA00022448"/>
    </source>
</evidence>
<dbReference type="AlphaFoldDB" id="A0A9X1QTY3"/>
<dbReference type="RefSeq" id="WP_236118899.1">
    <property type="nucleotide sequence ID" value="NZ_JAKGSI010000003.1"/>
</dbReference>
<dbReference type="Gene3D" id="1.10.520.20">
    <property type="entry name" value="N-terminal domain of the delta subunit of the F1F0-ATP synthase"/>
    <property type="match status" value="1"/>
</dbReference>
<dbReference type="Proteomes" id="UP001139336">
    <property type="component" value="Unassembled WGS sequence"/>
</dbReference>
<organism evidence="9 10">
    <name type="scientific">Corynebacterium uropygiale</name>
    <dbReference type="NCBI Taxonomy" id="1775911"/>
    <lineage>
        <taxon>Bacteria</taxon>
        <taxon>Bacillati</taxon>
        <taxon>Actinomycetota</taxon>
        <taxon>Actinomycetes</taxon>
        <taxon>Mycobacteriales</taxon>
        <taxon>Corynebacteriaceae</taxon>
        <taxon>Corynebacterium</taxon>
    </lineage>
</organism>
<dbReference type="NCBIfam" id="NF009967">
    <property type="entry name" value="PRK13430.1"/>
    <property type="match status" value="1"/>
</dbReference>
<dbReference type="GO" id="GO:0045259">
    <property type="term" value="C:proton-transporting ATP synthase complex"/>
    <property type="evidence" value="ECO:0007669"/>
    <property type="project" value="UniProtKB-KW"/>
</dbReference>
<protein>
    <recommendedName>
        <fullName evidence="8">ATP synthase subunit delta</fullName>
    </recommendedName>
    <alternativeName>
        <fullName evidence="8">ATP synthase F(1) sector subunit delta</fullName>
    </alternativeName>
    <alternativeName>
        <fullName evidence="8">F-type ATPase subunit delta</fullName>
        <shortName evidence="8">F-ATPase subunit delta</shortName>
    </alternativeName>
</protein>
<keyword evidence="4 8" id="KW-0406">Ion transport</keyword>
<reference evidence="9" key="1">
    <citation type="submission" date="2022-01" db="EMBL/GenBank/DDBJ databases">
        <title>Corynebacterium sp. nov isolated from isolated from the feces of the greater white-fronted geese (Anser albifrons) at Poyang Lake, PR China.</title>
        <authorList>
            <person name="Liu Q."/>
        </authorList>
    </citation>
    <scope>NUCLEOTIDE SEQUENCE</scope>
    <source>
        <strain evidence="9">JCM 32435</strain>
    </source>
</reference>
<comment type="subcellular location">
    <subcellularLocation>
        <location evidence="8">Cell membrane</location>
        <topology evidence="8">Peripheral membrane protein</topology>
    </subcellularLocation>
    <subcellularLocation>
        <location evidence="1">Membrane</location>
    </subcellularLocation>
</comment>
<name>A0A9X1QTY3_9CORY</name>
<evidence type="ECO:0000256" key="3">
    <source>
        <dbReference type="ARBA" id="ARBA00022781"/>
    </source>
</evidence>
<keyword evidence="10" id="KW-1185">Reference proteome</keyword>
<comment type="function">
    <text evidence="8">F(1)F(0) ATP synthase produces ATP from ADP in the presence of a proton or sodium gradient. F-type ATPases consist of two structural domains, F(1) containing the extramembraneous catalytic core and F(0) containing the membrane proton channel, linked together by a central stalk and a peripheral stalk. During catalysis, ATP synthesis in the catalytic domain of F(1) is coupled via a rotary mechanism of the central stalk subunits to proton translocation.</text>
</comment>
<dbReference type="GO" id="GO:0046933">
    <property type="term" value="F:proton-transporting ATP synthase activity, rotational mechanism"/>
    <property type="evidence" value="ECO:0007669"/>
    <property type="project" value="UniProtKB-UniRule"/>
</dbReference>
<keyword evidence="6 8" id="KW-0139">CF(1)</keyword>
<sequence>MHAASRDALAQVTAHLDTALGSSGDTVATAAQLGTELFDVVEVLDGDRGLRVAVANASATPEQRVRLIADVFGGKVSEATLEILKDSVEKTWSTPRELRQGLVTIGRRSLFRAAEQQGQLEQVEDELFRLSRILDREGRLTQLLSDRTASPTKRRELLANVLYGKVTSVTEALALQAVGRPERTPIDDVAALAESAAALRDRTVAHVVAAGELSETQESTLAEKLGRIYGKQMSIHAEVDPDLLGGMVIRVGDEVIDGSTSGKLQRLRAHLV</sequence>
<keyword evidence="3 8" id="KW-0375">Hydrogen ion transport</keyword>
<evidence type="ECO:0000256" key="7">
    <source>
        <dbReference type="ARBA" id="ARBA00023310"/>
    </source>
</evidence>
<accession>A0A9X1QTY3</accession>
<dbReference type="HAMAP" id="MF_01416">
    <property type="entry name" value="ATP_synth_delta_bact"/>
    <property type="match status" value="1"/>
</dbReference>
<dbReference type="PRINTS" id="PR00125">
    <property type="entry name" value="ATPASEDELTA"/>
</dbReference>
<evidence type="ECO:0000256" key="4">
    <source>
        <dbReference type="ARBA" id="ARBA00023065"/>
    </source>
</evidence>
<dbReference type="GO" id="GO:0005886">
    <property type="term" value="C:plasma membrane"/>
    <property type="evidence" value="ECO:0007669"/>
    <property type="project" value="UniProtKB-SubCell"/>
</dbReference>
<dbReference type="InterPro" id="IPR020781">
    <property type="entry name" value="ATPase_OSCP/d_CS"/>
</dbReference>
<keyword evidence="5 8" id="KW-0472">Membrane</keyword>
<evidence type="ECO:0000313" key="10">
    <source>
        <dbReference type="Proteomes" id="UP001139336"/>
    </source>
</evidence>
<dbReference type="Pfam" id="PF00213">
    <property type="entry name" value="OSCP"/>
    <property type="match status" value="1"/>
</dbReference>
<dbReference type="EMBL" id="JAKGSI010000003">
    <property type="protein sequence ID" value="MCF4006960.1"/>
    <property type="molecule type" value="Genomic_DNA"/>
</dbReference>
<evidence type="ECO:0000256" key="6">
    <source>
        <dbReference type="ARBA" id="ARBA00023196"/>
    </source>
</evidence>
<dbReference type="InterPro" id="IPR026015">
    <property type="entry name" value="ATP_synth_OSCP/delta_N_sf"/>
</dbReference>
<evidence type="ECO:0000313" key="9">
    <source>
        <dbReference type="EMBL" id="MCF4006960.1"/>
    </source>
</evidence>
<dbReference type="PANTHER" id="PTHR11910">
    <property type="entry name" value="ATP SYNTHASE DELTA CHAIN"/>
    <property type="match status" value="1"/>
</dbReference>
<comment type="caution">
    <text evidence="9">The sequence shown here is derived from an EMBL/GenBank/DDBJ whole genome shotgun (WGS) entry which is preliminary data.</text>
</comment>
<comment type="function">
    <text evidence="8">This protein is part of the stalk that links CF(0) to CF(1). It either transmits conformational changes from CF(0) to CF(1) or is implicated in proton conduction.</text>
</comment>
<keyword evidence="8" id="KW-1003">Cell membrane</keyword>
<evidence type="ECO:0000256" key="8">
    <source>
        <dbReference type="HAMAP-Rule" id="MF_01416"/>
    </source>
</evidence>
<keyword evidence="7 8" id="KW-0066">ATP synthesis</keyword>
<dbReference type="NCBIfam" id="TIGR01145">
    <property type="entry name" value="ATP_synt_delta"/>
    <property type="match status" value="1"/>
</dbReference>
<dbReference type="SUPFAM" id="SSF47928">
    <property type="entry name" value="N-terminal domain of the delta subunit of the F1F0-ATP synthase"/>
    <property type="match status" value="1"/>
</dbReference>
<keyword evidence="2 8" id="KW-0813">Transport</keyword>
<proteinExistence type="inferred from homology"/>
<gene>
    <name evidence="8" type="primary">atpH</name>
    <name evidence="9" type="ORF">L1O03_07180</name>
</gene>
<evidence type="ECO:0000256" key="1">
    <source>
        <dbReference type="ARBA" id="ARBA00004370"/>
    </source>
</evidence>
<comment type="similarity">
    <text evidence="8">Belongs to the ATPase delta chain family.</text>
</comment>
<dbReference type="PROSITE" id="PS00389">
    <property type="entry name" value="ATPASE_DELTA"/>
    <property type="match status" value="1"/>
</dbReference>
<evidence type="ECO:0000256" key="5">
    <source>
        <dbReference type="ARBA" id="ARBA00023136"/>
    </source>
</evidence>
<dbReference type="InterPro" id="IPR000711">
    <property type="entry name" value="ATPase_OSCP/dsu"/>
</dbReference>